<evidence type="ECO:0000313" key="11">
    <source>
        <dbReference type="EMBL" id="KAL1890472.1"/>
    </source>
</evidence>
<gene>
    <name evidence="11" type="ORF">Cpir12675_005397</name>
</gene>
<dbReference type="Proteomes" id="UP001583280">
    <property type="component" value="Unassembled WGS sequence"/>
</dbReference>
<dbReference type="InterPro" id="IPR041752">
    <property type="entry name" value="Coa3"/>
</dbReference>
<keyword evidence="9" id="KW-0999">Mitochondrion inner membrane</keyword>
<reference evidence="11 12" key="1">
    <citation type="journal article" date="2024" name="IMA Fungus">
        <title>IMA Genome - F19 : A genome assembly and annotation guide to empower mycologists, including annotated draft genome sequences of Ceratocystis pirilliformis, Diaporthe australafricana, Fusarium ophioides, Paecilomyces lecythidis, and Sporothrix stenoceras.</title>
        <authorList>
            <person name="Aylward J."/>
            <person name="Wilson A.M."/>
            <person name="Visagie C.M."/>
            <person name="Spraker J."/>
            <person name="Barnes I."/>
            <person name="Buitendag C."/>
            <person name="Ceriani C."/>
            <person name="Del Mar Angel L."/>
            <person name="du Plessis D."/>
            <person name="Fuchs T."/>
            <person name="Gasser K."/>
            <person name="Kramer D."/>
            <person name="Li W."/>
            <person name="Munsamy K."/>
            <person name="Piso A."/>
            <person name="Price J.L."/>
            <person name="Sonnekus B."/>
            <person name="Thomas C."/>
            <person name="van der Nest A."/>
            <person name="van Dijk A."/>
            <person name="van Heerden A."/>
            <person name="van Vuuren N."/>
            <person name="Yilmaz N."/>
            <person name="Duong T.A."/>
            <person name="van der Merwe N.A."/>
            <person name="Wingfield M.J."/>
            <person name="Wingfield B.D."/>
        </authorList>
    </citation>
    <scope>NUCLEOTIDE SEQUENCE [LARGE SCALE GENOMIC DNA]</scope>
    <source>
        <strain evidence="11 12">CMW 12675</strain>
    </source>
</reference>
<feature type="domain" description="Cytochrome c oxidase assembly factor 3 mitochondrial coiled-coil" evidence="10">
    <location>
        <begin position="18"/>
        <end position="61"/>
    </location>
</feature>
<comment type="subunit">
    <text evidence="4 9">Component of 250-400 kDa complexes called cytochrome oxidase assembly intermediates or COA complexes.</text>
</comment>
<dbReference type="PANTHER" id="PTHR15642:SF3">
    <property type="entry name" value="CYTOCHROME C OXIDASE ASSEMBLY FACTOR 3 HOMOLOG, MITOCHONDRIAL"/>
    <property type="match status" value="1"/>
</dbReference>
<dbReference type="EMBL" id="JAWDJO010000183">
    <property type="protein sequence ID" value="KAL1890472.1"/>
    <property type="molecule type" value="Genomic_DNA"/>
</dbReference>
<name>A0ABR3YRC0_9PEZI</name>
<comment type="subcellular location">
    <subcellularLocation>
        <location evidence="2">Mitochondrion membrane</location>
        <topology evidence="2">Single-pass membrane protein</topology>
    </subcellularLocation>
</comment>
<evidence type="ECO:0000256" key="7">
    <source>
        <dbReference type="ARBA" id="ARBA00023128"/>
    </source>
</evidence>
<evidence type="ECO:0000256" key="3">
    <source>
        <dbReference type="ARBA" id="ARBA00007035"/>
    </source>
</evidence>
<evidence type="ECO:0000256" key="5">
    <source>
        <dbReference type="ARBA" id="ARBA00022692"/>
    </source>
</evidence>
<keyword evidence="5 9" id="KW-0812">Transmembrane</keyword>
<comment type="function">
    <text evidence="1 9">Required for assembly of cytochrome c oxidase (complex IV).</text>
</comment>
<evidence type="ECO:0000256" key="6">
    <source>
        <dbReference type="ARBA" id="ARBA00022989"/>
    </source>
</evidence>
<feature type="transmembrane region" description="Helical" evidence="9">
    <location>
        <begin position="26"/>
        <end position="46"/>
    </location>
</feature>
<sequence>MPANNSYYTRNFGQGQALIRARKPYLIRNAITGFALTGVVGAVYWYTLHAVGQENFDDVKIPDTPSAATKS</sequence>
<evidence type="ECO:0000256" key="1">
    <source>
        <dbReference type="ARBA" id="ARBA00003064"/>
    </source>
</evidence>
<keyword evidence="8 9" id="KW-0472">Membrane</keyword>
<keyword evidence="12" id="KW-1185">Reference proteome</keyword>
<dbReference type="Pfam" id="PF09813">
    <property type="entry name" value="Coa3_cc"/>
    <property type="match status" value="1"/>
</dbReference>
<evidence type="ECO:0000256" key="8">
    <source>
        <dbReference type="ARBA" id="ARBA00023136"/>
    </source>
</evidence>
<comment type="similarity">
    <text evidence="3 9">Belongs to the COA3 family.</text>
</comment>
<evidence type="ECO:0000259" key="10">
    <source>
        <dbReference type="Pfam" id="PF09813"/>
    </source>
</evidence>
<keyword evidence="7 9" id="KW-0496">Mitochondrion</keyword>
<organism evidence="11 12">
    <name type="scientific">Ceratocystis pirilliformis</name>
    <dbReference type="NCBI Taxonomy" id="259994"/>
    <lineage>
        <taxon>Eukaryota</taxon>
        <taxon>Fungi</taxon>
        <taxon>Dikarya</taxon>
        <taxon>Ascomycota</taxon>
        <taxon>Pezizomycotina</taxon>
        <taxon>Sordariomycetes</taxon>
        <taxon>Hypocreomycetidae</taxon>
        <taxon>Microascales</taxon>
        <taxon>Ceratocystidaceae</taxon>
        <taxon>Ceratocystis</taxon>
    </lineage>
</organism>
<keyword evidence="6 9" id="KW-1133">Transmembrane helix</keyword>
<dbReference type="PANTHER" id="PTHR15642">
    <property type="entry name" value="CYTOCHROME C OXIDASE ASSEMBLY FACTOR 3, MITOCHONDRIAL"/>
    <property type="match status" value="1"/>
</dbReference>
<protein>
    <recommendedName>
        <fullName evidence="9">Cytochrome c oxidase assembly factor 3</fullName>
    </recommendedName>
</protein>
<evidence type="ECO:0000256" key="9">
    <source>
        <dbReference type="RuleBase" id="RU367056"/>
    </source>
</evidence>
<proteinExistence type="inferred from homology"/>
<accession>A0ABR3YRC0</accession>
<evidence type="ECO:0000256" key="2">
    <source>
        <dbReference type="ARBA" id="ARBA00004304"/>
    </source>
</evidence>
<comment type="caution">
    <text evidence="11">The sequence shown here is derived from an EMBL/GenBank/DDBJ whole genome shotgun (WGS) entry which is preliminary data.</text>
</comment>
<dbReference type="InterPro" id="IPR018628">
    <property type="entry name" value="Coa3_CC"/>
</dbReference>
<evidence type="ECO:0000313" key="12">
    <source>
        <dbReference type="Proteomes" id="UP001583280"/>
    </source>
</evidence>
<evidence type="ECO:0000256" key="4">
    <source>
        <dbReference type="ARBA" id="ARBA00011351"/>
    </source>
</evidence>